<gene>
    <name evidence="2" type="ORF">SAMN05444272_1603</name>
</gene>
<keyword evidence="3" id="KW-1185">Reference proteome</keyword>
<name>A0A1M7FGA6_9HYPH</name>
<evidence type="ECO:0000259" key="1">
    <source>
        <dbReference type="Pfam" id="PF20056"/>
    </source>
</evidence>
<dbReference type="Pfam" id="PF20056">
    <property type="entry name" value="DUF6455"/>
    <property type="match status" value="1"/>
</dbReference>
<evidence type="ECO:0000313" key="3">
    <source>
        <dbReference type="Proteomes" id="UP000186002"/>
    </source>
</evidence>
<protein>
    <recommendedName>
        <fullName evidence="1">DUF6455 domain-containing protein</fullName>
    </recommendedName>
</protein>
<dbReference type="AlphaFoldDB" id="A0A1M7FGA6"/>
<sequence length="85" mass="9733">MHWVDKMNERANLMGRMLETIGAMERMPTGQCLGHDLRTAVSRCSQCETTEACKTWLDKNKAGATEPMAECPNSELFRRWLNPVF</sequence>
<dbReference type="RefSeq" id="WP_073011571.1">
    <property type="nucleotide sequence ID" value="NZ_FRBW01000002.1"/>
</dbReference>
<evidence type="ECO:0000313" key="2">
    <source>
        <dbReference type="EMBL" id="SHM03003.1"/>
    </source>
</evidence>
<organism evidence="2 3">
    <name type="scientific">Roseibium suaedae</name>
    <dbReference type="NCBI Taxonomy" id="735517"/>
    <lineage>
        <taxon>Bacteria</taxon>
        <taxon>Pseudomonadati</taxon>
        <taxon>Pseudomonadota</taxon>
        <taxon>Alphaproteobacteria</taxon>
        <taxon>Hyphomicrobiales</taxon>
        <taxon>Stappiaceae</taxon>
        <taxon>Roseibium</taxon>
    </lineage>
</organism>
<feature type="domain" description="DUF6455" evidence="1">
    <location>
        <begin position="1"/>
        <end position="80"/>
    </location>
</feature>
<dbReference type="EMBL" id="FRBW01000002">
    <property type="protein sequence ID" value="SHM03003.1"/>
    <property type="molecule type" value="Genomic_DNA"/>
</dbReference>
<dbReference type="InterPro" id="IPR045601">
    <property type="entry name" value="DUF6455"/>
</dbReference>
<proteinExistence type="predicted"/>
<dbReference type="OrthoDB" id="7961152at2"/>
<dbReference type="Proteomes" id="UP000186002">
    <property type="component" value="Unassembled WGS sequence"/>
</dbReference>
<accession>A0A1M7FGA6</accession>
<reference evidence="2 3" key="1">
    <citation type="submission" date="2016-11" db="EMBL/GenBank/DDBJ databases">
        <authorList>
            <person name="Jaros S."/>
            <person name="Januszkiewicz K."/>
            <person name="Wedrychowicz H."/>
        </authorList>
    </citation>
    <scope>NUCLEOTIDE SEQUENCE [LARGE SCALE GENOMIC DNA]</scope>
    <source>
        <strain evidence="2 3">DSM 22153</strain>
    </source>
</reference>